<keyword evidence="1" id="KW-0304">Gas vesicle</keyword>
<keyword evidence="5" id="KW-0648">Protein biosynthesis</keyword>
<feature type="region of interest" description="Disordered" evidence="4">
    <location>
        <begin position="1"/>
        <end position="59"/>
    </location>
</feature>
<evidence type="ECO:0000313" key="5">
    <source>
        <dbReference type="EMBL" id="EFL28492.1"/>
    </source>
</evidence>
<gene>
    <name evidence="5" type="ORF">SSOG_08206</name>
</gene>
<dbReference type="Proteomes" id="UP000003963">
    <property type="component" value="Unassembled WGS sequence"/>
</dbReference>
<dbReference type="GO" id="GO:0031411">
    <property type="term" value="C:gas vesicle"/>
    <property type="evidence" value="ECO:0007669"/>
    <property type="project" value="UniProtKB-SubCell"/>
</dbReference>
<dbReference type="HOGENOM" id="CLU_065736_0_0_11"/>
<evidence type="ECO:0000256" key="1">
    <source>
        <dbReference type="ARBA" id="ARBA00022987"/>
    </source>
</evidence>
<evidence type="ECO:0000313" key="6">
    <source>
        <dbReference type="Proteomes" id="UP000003963"/>
    </source>
</evidence>
<dbReference type="GO" id="GO:0031412">
    <property type="term" value="P:gas vesicle organization"/>
    <property type="evidence" value="ECO:0007669"/>
    <property type="project" value="InterPro"/>
</dbReference>
<keyword evidence="6" id="KW-1185">Reference proteome</keyword>
<evidence type="ECO:0000256" key="2">
    <source>
        <dbReference type="ARBA" id="ARBA00035108"/>
    </source>
</evidence>
<feature type="compositionally biased region" description="Basic and acidic residues" evidence="4">
    <location>
        <begin position="30"/>
        <end position="59"/>
    </location>
</feature>
<evidence type="ECO:0000256" key="3">
    <source>
        <dbReference type="ARBA" id="ARBA00035643"/>
    </source>
</evidence>
<accession>D9WUZ2</accession>
<proteinExistence type="inferred from homology"/>
<dbReference type="PANTHER" id="PTHR36852:SF1">
    <property type="entry name" value="PROTEIN GVPL 2"/>
    <property type="match status" value="1"/>
</dbReference>
<dbReference type="AlphaFoldDB" id="D9WUZ2"/>
<comment type="subcellular location">
    <subcellularLocation>
        <location evidence="2">Gas vesicle</location>
    </subcellularLocation>
</comment>
<dbReference type="InterPro" id="IPR009430">
    <property type="entry name" value="GvpL/GvpF"/>
</dbReference>
<dbReference type="STRING" id="457427.SSOG_08206"/>
<protein>
    <submittedName>
        <fullName evidence="5">Translation initiation factor IF-2</fullName>
    </submittedName>
</protein>
<keyword evidence="5" id="KW-0396">Initiation factor</keyword>
<dbReference type="EMBL" id="GG657754">
    <property type="protein sequence ID" value="EFL28492.1"/>
    <property type="molecule type" value="Genomic_DNA"/>
</dbReference>
<dbReference type="Pfam" id="PF06386">
    <property type="entry name" value="GvpL_GvpF"/>
    <property type="match status" value="1"/>
</dbReference>
<comment type="similarity">
    <text evidence="3">Belongs to the gas vesicle GvpF/GvpL family.</text>
</comment>
<dbReference type="PANTHER" id="PTHR36852">
    <property type="entry name" value="PROTEIN GVPL 2"/>
    <property type="match status" value="1"/>
</dbReference>
<dbReference type="GO" id="GO:0003743">
    <property type="term" value="F:translation initiation factor activity"/>
    <property type="evidence" value="ECO:0007669"/>
    <property type="project" value="UniProtKB-KW"/>
</dbReference>
<name>D9WUZ2_9ACTN</name>
<organism evidence="5 6">
    <name type="scientific">Streptomyces himastatinicus ATCC 53653</name>
    <dbReference type="NCBI Taxonomy" id="457427"/>
    <lineage>
        <taxon>Bacteria</taxon>
        <taxon>Bacillati</taxon>
        <taxon>Actinomycetota</taxon>
        <taxon>Actinomycetes</taxon>
        <taxon>Kitasatosporales</taxon>
        <taxon>Streptomycetaceae</taxon>
        <taxon>Streptomyces</taxon>
        <taxon>Streptomyces violaceusniger group</taxon>
    </lineage>
</organism>
<evidence type="ECO:0000256" key="4">
    <source>
        <dbReference type="SAM" id="MobiDB-lite"/>
    </source>
</evidence>
<sequence>MGARSVAVLPRPSPCRGERRGRRGGTVPQRGERTAARRDRGAAGTDPERERQERQERGRVTDIAQHMVYAYAVLRPTPEAARAVAALRGVADEQVGLVETGDLAAAVGPVPAREFGEAALKARLEELPRLETLARGHHGVVAALAPLGAVLPLRLATVYRDEDRVRQMLQERRDEFLPLLERLTGHVEWGVKVYTDAGGETAAAAPEDDAGDSGLSPGRAYLAARRRRRRGAEDAWQAAVRTAARIADEAGEIAVERVAHRPQRGELAKAGGAEAGENIANDAYLVPADRAEDFRARVLAATEGQEGVRVEVTGPWAPYSFALPPAPVAHRESA</sequence>
<reference evidence="5 6" key="1">
    <citation type="submission" date="2009-02" db="EMBL/GenBank/DDBJ databases">
        <title>Annotation of Streptomyces hygroscopicus strain ATCC 53653.</title>
        <authorList>
            <consortium name="The Broad Institute Genome Sequencing Platform"/>
            <consortium name="Broad Institute Microbial Sequencing Center"/>
            <person name="Fischbach M."/>
            <person name="Godfrey P."/>
            <person name="Ward D."/>
            <person name="Young S."/>
            <person name="Zeng Q."/>
            <person name="Koehrsen M."/>
            <person name="Alvarado L."/>
            <person name="Berlin A.M."/>
            <person name="Bochicchio J."/>
            <person name="Borenstein D."/>
            <person name="Chapman S.B."/>
            <person name="Chen Z."/>
            <person name="Engels R."/>
            <person name="Freedman E."/>
            <person name="Gellesch M."/>
            <person name="Goldberg J."/>
            <person name="Griggs A."/>
            <person name="Gujja S."/>
            <person name="Heilman E.R."/>
            <person name="Heiman D.I."/>
            <person name="Hepburn T.A."/>
            <person name="Howarth C."/>
            <person name="Jen D."/>
            <person name="Larson L."/>
            <person name="Lewis B."/>
            <person name="Mehta T."/>
            <person name="Park D."/>
            <person name="Pearson M."/>
            <person name="Richards J."/>
            <person name="Roberts A."/>
            <person name="Saif S."/>
            <person name="Shea T.D."/>
            <person name="Shenoy N."/>
            <person name="Sisk P."/>
            <person name="Stolte C."/>
            <person name="Sykes S.N."/>
            <person name="Thomson T."/>
            <person name="Walk T."/>
            <person name="White J."/>
            <person name="Yandava C."/>
            <person name="Straight P."/>
            <person name="Clardy J."/>
            <person name="Hung D."/>
            <person name="Kolter R."/>
            <person name="Mekalanos J."/>
            <person name="Walker S."/>
            <person name="Walsh C.T."/>
            <person name="Wieland-Brown L.C."/>
            <person name="Haas B."/>
            <person name="Nusbaum C."/>
            <person name="Birren B."/>
        </authorList>
    </citation>
    <scope>NUCLEOTIDE SEQUENCE [LARGE SCALE GENOMIC DNA]</scope>
    <source>
        <strain evidence="5 6">ATCC 53653</strain>
    </source>
</reference>